<accession>A0A9D4XAH8</accession>
<reference evidence="1 2" key="1">
    <citation type="journal article" date="2022" name="Nat. Genet.">
        <title>Improved pea reference genome and pan-genome highlight genomic features and evolutionary characteristics.</title>
        <authorList>
            <person name="Yang T."/>
            <person name="Liu R."/>
            <person name="Luo Y."/>
            <person name="Hu S."/>
            <person name="Wang D."/>
            <person name="Wang C."/>
            <person name="Pandey M.K."/>
            <person name="Ge S."/>
            <person name="Xu Q."/>
            <person name="Li N."/>
            <person name="Li G."/>
            <person name="Huang Y."/>
            <person name="Saxena R.K."/>
            <person name="Ji Y."/>
            <person name="Li M."/>
            <person name="Yan X."/>
            <person name="He Y."/>
            <person name="Liu Y."/>
            <person name="Wang X."/>
            <person name="Xiang C."/>
            <person name="Varshney R.K."/>
            <person name="Ding H."/>
            <person name="Gao S."/>
            <person name="Zong X."/>
        </authorList>
    </citation>
    <scope>NUCLEOTIDE SEQUENCE [LARGE SCALE GENOMIC DNA]</scope>
    <source>
        <strain evidence="1 2">cv. Zhongwan 6</strain>
    </source>
</reference>
<gene>
    <name evidence="1" type="ORF">KIW84_040545</name>
</gene>
<dbReference type="AlphaFoldDB" id="A0A9D4XAH8"/>
<name>A0A9D4XAH8_PEA</name>
<dbReference type="EMBL" id="JAMSHJ010000004">
    <property type="protein sequence ID" value="KAI5415126.1"/>
    <property type="molecule type" value="Genomic_DNA"/>
</dbReference>
<evidence type="ECO:0000313" key="1">
    <source>
        <dbReference type="EMBL" id="KAI5415126.1"/>
    </source>
</evidence>
<proteinExistence type="predicted"/>
<sequence>MDTSSSFSSSYDFDRFTSAKHQERYFSLLDKNIIKERILKLHPYEHPYIHDVLKKNKLTYLSSQIKLVAKELVLEFYVNAYRPPTKDDAAVSKKIGVTEFRDGHIRNPTQELDVGWIEEHPKRTTRAEEVPVA</sequence>
<organism evidence="1 2">
    <name type="scientific">Pisum sativum</name>
    <name type="common">Garden pea</name>
    <name type="synonym">Lathyrus oleraceus</name>
    <dbReference type="NCBI Taxonomy" id="3888"/>
    <lineage>
        <taxon>Eukaryota</taxon>
        <taxon>Viridiplantae</taxon>
        <taxon>Streptophyta</taxon>
        <taxon>Embryophyta</taxon>
        <taxon>Tracheophyta</taxon>
        <taxon>Spermatophyta</taxon>
        <taxon>Magnoliopsida</taxon>
        <taxon>eudicotyledons</taxon>
        <taxon>Gunneridae</taxon>
        <taxon>Pentapetalae</taxon>
        <taxon>rosids</taxon>
        <taxon>fabids</taxon>
        <taxon>Fabales</taxon>
        <taxon>Fabaceae</taxon>
        <taxon>Papilionoideae</taxon>
        <taxon>50 kb inversion clade</taxon>
        <taxon>NPAAA clade</taxon>
        <taxon>Hologalegina</taxon>
        <taxon>IRL clade</taxon>
        <taxon>Fabeae</taxon>
        <taxon>Lathyrus</taxon>
    </lineage>
</organism>
<dbReference type="Proteomes" id="UP001058974">
    <property type="component" value="Chromosome 4"/>
</dbReference>
<keyword evidence="2" id="KW-1185">Reference proteome</keyword>
<evidence type="ECO:0000313" key="2">
    <source>
        <dbReference type="Proteomes" id="UP001058974"/>
    </source>
</evidence>
<protein>
    <submittedName>
        <fullName evidence="1">Uncharacterized protein</fullName>
    </submittedName>
</protein>
<dbReference type="Gramene" id="Psat04G0054500-T1">
    <property type="protein sequence ID" value="KAI5415126.1"/>
    <property type="gene ID" value="KIW84_040545"/>
</dbReference>
<comment type="caution">
    <text evidence="1">The sequence shown here is derived from an EMBL/GenBank/DDBJ whole genome shotgun (WGS) entry which is preliminary data.</text>
</comment>